<organism evidence="3 4">
    <name type="scientific">Dibothriocephalus latus</name>
    <name type="common">Fish tapeworm</name>
    <name type="synonym">Diphyllobothrium latum</name>
    <dbReference type="NCBI Taxonomy" id="60516"/>
    <lineage>
        <taxon>Eukaryota</taxon>
        <taxon>Metazoa</taxon>
        <taxon>Spiralia</taxon>
        <taxon>Lophotrochozoa</taxon>
        <taxon>Platyhelminthes</taxon>
        <taxon>Cestoda</taxon>
        <taxon>Eucestoda</taxon>
        <taxon>Diphyllobothriidea</taxon>
        <taxon>Diphyllobothriidae</taxon>
        <taxon>Dibothriocephalus</taxon>
    </lineage>
</organism>
<dbReference type="Proteomes" id="UP000281553">
    <property type="component" value="Unassembled WGS sequence"/>
</dbReference>
<dbReference type="AlphaFoldDB" id="A0A3P7NIW9"/>
<accession>A0A3P7NIW9</accession>
<reference evidence="3 4" key="1">
    <citation type="submission" date="2018-11" db="EMBL/GenBank/DDBJ databases">
        <authorList>
            <consortium name="Pathogen Informatics"/>
        </authorList>
    </citation>
    <scope>NUCLEOTIDE SEQUENCE [LARGE SCALE GENOMIC DNA]</scope>
</reference>
<protein>
    <submittedName>
        <fullName evidence="3">Uncharacterized protein</fullName>
    </submittedName>
</protein>
<keyword evidence="4" id="KW-1185">Reference proteome</keyword>
<evidence type="ECO:0000313" key="4">
    <source>
        <dbReference type="Proteomes" id="UP000281553"/>
    </source>
</evidence>
<keyword evidence="2" id="KW-0812">Transmembrane</keyword>
<keyword evidence="2" id="KW-0472">Membrane</keyword>
<evidence type="ECO:0000256" key="1">
    <source>
        <dbReference type="SAM" id="MobiDB-lite"/>
    </source>
</evidence>
<evidence type="ECO:0000313" key="3">
    <source>
        <dbReference type="EMBL" id="VDN35528.1"/>
    </source>
</evidence>
<evidence type="ECO:0000256" key="2">
    <source>
        <dbReference type="SAM" id="Phobius"/>
    </source>
</evidence>
<proteinExistence type="predicted"/>
<feature type="transmembrane region" description="Helical" evidence="2">
    <location>
        <begin position="60"/>
        <end position="78"/>
    </location>
</feature>
<feature type="transmembrane region" description="Helical" evidence="2">
    <location>
        <begin position="84"/>
        <end position="110"/>
    </location>
</feature>
<feature type="compositionally biased region" description="Basic residues" evidence="1">
    <location>
        <begin position="137"/>
        <end position="149"/>
    </location>
</feature>
<dbReference type="EMBL" id="UYRU01087223">
    <property type="protein sequence ID" value="VDN35528.1"/>
    <property type="molecule type" value="Genomic_DNA"/>
</dbReference>
<gene>
    <name evidence="3" type="ORF">DILT_LOCUS16801</name>
</gene>
<sequence>MLVSFFSNNAHWMVGVSLSPNQGSISFFLASYTVFSVSLLCGACLGLGYSALSTSLGKPIWIMESAVLKPFAVLAYIGGRRGIFLLYCVVITTSIASCACNVLGLIFLILHDFVQTYLRQQDKDADDFTFSPLMPTGRRKGGRNKRRKE</sequence>
<name>A0A3P7NIW9_DIBLA</name>
<keyword evidence="2" id="KW-1133">Transmembrane helix</keyword>
<feature type="transmembrane region" description="Helical" evidence="2">
    <location>
        <begin position="25"/>
        <end position="48"/>
    </location>
</feature>
<feature type="region of interest" description="Disordered" evidence="1">
    <location>
        <begin position="129"/>
        <end position="149"/>
    </location>
</feature>